<keyword evidence="2" id="KW-1185">Reference proteome</keyword>
<dbReference type="Proteomes" id="UP001152320">
    <property type="component" value="Chromosome 2"/>
</dbReference>
<evidence type="ECO:0000313" key="1">
    <source>
        <dbReference type="EMBL" id="KAJ8046933.1"/>
    </source>
</evidence>
<name>A0A9Q1HJ85_HOLLE</name>
<reference evidence="1" key="1">
    <citation type="submission" date="2021-10" db="EMBL/GenBank/DDBJ databases">
        <title>Tropical sea cucumber genome reveals ecological adaptation and Cuvierian tubules defense mechanism.</title>
        <authorList>
            <person name="Chen T."/>
        </authorList>
    </citation>
    <scope>NUCLEOTIDE SEQUENCE</scope>
    <source>
        <strain evidence="1">Nanhai2018</strain>
        <tissue evidence="1">Muscle</tissue>
    </source>
</reference>
<dbReference type="AlphaFoldDB" id="A0A9Q1HJ85"/>
<sequence>MKANINSIQGKFIHLEQTVANLRDLCFITLQETKLQFLDKEWANQTPQLRVPDEH</sequence>
<accession>A0A9Q1HJ85</accession>
<dbReference type="OrthoDB" id="10419283at2759"/>
<evidence type="ECO:0000313" key="2">
    <source>
        <dbReference type="Proteomes" id="UP001152320"/>
    </source>
</evidence>
<gene>
    <name evidence="1" type="ORF">HOLleu_05779</name>
</gene>
<proteinExistence type="predicted"/>
<organism evidence="1 2">
    <name type="scientific">Holothuria leucospilota</name>
    <name type="common">Black long sea cucumber</name>
    <name type="synonym">Mertensiothuria leucospilota</name>
    <dbReference type="NCBI Taxonomy" id="206669"/>
    <lineage>
        <taxon>Eukaryota</taxon>
        <taxon>Metazoa</taxon>
        <taxon>Echinodermata</taxon>
        <taxon>Eleutherozoa</taxon>
        <taxon>Echinozoa</taxon>
        <taxon>Holothuroidea</taxon>
        <taxon>Aspidochirotacea</taxon>
        <taxon>Aspidochirotida</taxon>
        <taxon>Holothuriidae</taxon>
        <taxon>Holothuria</taxon>
    </lineage>
</organism>
<protein>
    <submittedName>
        <fullName evidence="1">Uncharacterized protein</fullName>
    </submittedName>
</protein>
<comment type="caution">
    <text evidence="1">The sequence shown here is derived from an EMBL/GenBank/DDBJ whole genome shotgun (WGS) entry which is preliminary data.</text>
</comment>
<dbReference type="EMBL" id="JAIZAY010000002">
    <property type="protein sequence ID" value="KAJ8046933.1"/>
    <property type="molecule type" value="Genomic_DNA"/>
</dbReference>